<dbReference type="Pfam" id="PF01230">
    <property type="entry name" value="HIT"/>
    <property type="match status" value="1"/>
</dbReference>
<dbReference type="InterPro" id="IPR019808">
    <property type="entry name" value="Histidine_triad_CS"/>
</dbReference>
<accession>A0A6I6DAF7</accession>
<dbReference type="PRINTS" id="PR00332">
    <property type="entry name" value="HISTRIAD"/>
</dbReference>
<evidence type="ECO:0000256" key="1">
    <source>
        <dbReference type="PIRSR" id="PIRSR601310-1"/>
    </source>
</evidence>
<keyword evidence="6" id="KW-1185">Reference proteome</keyword>
<feature type="short sequence motif" description="Histidine triad motif" evidence="2 3">
    <location>
        <begin position="98"/>
        <end position="102"/>
    </location>
</feature>
<dbReference type="InterPro" id="IPR001310">
    <property type="entry name" value="Histidine_triad_HIT"/>
</dbReference>
<name>A0A6I6DAF7_9GAMM</name>
<dbReference type="Gene3D" id="3.30.428.10">
    <property type="entry name" value="HIT-like"/>
    <property type="match status" value="1"/>
</dbReference>
<organism evidence="5 6">
    <name type="scientific">Guyparkeria halophila</name>
    <dbReference type="NCBI Taxonomy" id="47960"/>
    <lineage>
        <taxon>Bacteria</taxon>
        <taxon>Pseudomonadati</taxon>
        <taxon>Pseudomonadota</taxon>
        <taxon>Gammaproteobacteria</taxon>
        <taxon>Chromatiales</taxon>
        <taxon>Thioalkalibacteraceae</taxon>
        <taxon>Guyparkeria</taxon>
    </lineage>
</organism>
<evidence type="ECO:0000259" key="4">
    <source>
        <dbReference type="PROSITE" id="PS51084"/>
    </source>
</evidence>
<dbReference type="PANTHER" id="PTHR23089">
    <property type="entry name" value="HISTIDINE TRIAD HIT PROTEIN"/>
    <property type="match status" value="1"/>
</dbReference>
<sequence length="114" mass="12738">MSETIFSKIINREIPADIVFENDRILAFRDINPQAPVHLLIIPKKPIPTVNDIAPEDAPLVGELFVVARELAAQEGIDESGYRTVFNCNRDGGQEVYHLHLHLLGGRAMQWPPG</sequence>
<dbReference type="InterPro" id="IPR011146">
    <property type="entry name" value="HIT-like"/>
</dbReference>
<dbReference type="KEGG" id="ghl:GM160_06265"/>
<dbReference type="InterPro" id="IPR036265">
    <property type="entry name" value="HIT-like_sf"/>
</dbReference>
<dbReference type="AlphaFoldDB" id="A0A6I6DAF7"/>
<dbReference type="GO" id="GO:0003824">
    <property type="term" value="F:catalytic activity"/>
    <property type="evidence" value="ECO:0007669"/>
    <property type="project" value="InterPro"/>
</dbReference>
<protein>
    <submittedName>
        <fullName evidence="5">HIT domain-containing protein</fullName>
    </submittedName>
</protein>
<dbReference type="PROSITE" id="PS00892">
    <property type="entry name" value="HIT_1"/>
    <property type="match status" value="1"/>
</dbReference>
<gene>
    <name evidence="5" type="ORF">GM160_06265</name>
</gene>
<evidence type="ECO:0000313" key="6">
    <source>
        <dbReference type="Proteomes" id="UP000427716"/>
    </source>
</evidence>
<dbReference type="Proteomes" id="UP000427716">
    <property type="component" value="Chromosome"/>
</dbReference>
<feature type="active site" description="Tele-AMP-histidine intermediate" evidence="1">
    <location>
        <position position="100"/>
    </location>
</feature>
<evidence type="ECO:0000256" key="2">
    <source>
        <dbReference type="PIRSR" id="PIRSR601310-3"/>
    </source>
</evidence>
<dbReference type="EMBL" id="CP046415">
    <property type="protein sequence ID" value="QGT78532.1"/>
    <property type="molecule type" value="Genomic_DNA"/>
</dbReference>
<dbReference type="PROSITE" id="PS51084">
    <property type="entry name" value="HIT_2"/>
    <property type="match status" value="1"/>
</dbReference>
<evidence type="ECO:0000313" key="5">
    <source>
        <dbReference type="EMBL" id="QGT78532.1"/>
    </source>
</evidence>
<dbReference type="SUPFAM" id="SSF54197">
    <property type="entry name" value="HIT-like"/>
    <property type="match status" value="1"/>
</dbReference>
<dbReference type="CDD" id="cd01276">
    <property type="entry name" value="PKCI_related"/>
    <property type="match status" value="1"/>
</dbReference>
<feature type="domain" description="HIT" evidence="4">
    <location>
        <begin position="5"/>
        <end position="114"/>
    </location>
</feature>
<dbReference type="RefSeq" id="WP_136866130.1">
    <property type="nucleotide sequence ID" value="NZ_CP046415.1"/>
</dbReference>
<proteinExistence type="predicted"/>
<reference evidence="5 6" key="1">
    <citation type="submission" date="2019-11" db="EMBL/GenBank/DDBJ databases">
        <authorList>
            <person name="Zhang J."/>
            <person name="Sun C."/>
        </authorList>
    </citation>
    <scope>NUCLEOTIDE SEQUENCE [LARGE SCALE GENOMIC DNA]</scope>
    <source>
        <strain evidence="6">sp2</strain>
    </source>
</reference>
<evidence type="ECO:0000256" key="3">
    <source>
        <dbReference type="PROSITE-ProRule" id="PRU00464"/>
    </source>
</evidence>